<dbReference type="OrthoDB" id="8856247at2759"/>
<dbReference type="EMBL" id="BK005421">
    <property type="protein sequence ID" value="DAA64836.1"/>
    <property type="molecule type" value="mRNA"/>
</dbReference>
<reference evidence="8" key="2">
    <citation type="submission" date="2004-05" db="EMBL/GenBank/DDBJ databases">
        <authorList>
            <person name="Gloriam D.E.I."/>
            <person name="Fredriksson R."/>
            <person name="Schioth H."/>
        </authorList>
    </citation>
    <scope>NUCLEOTIDE SEQUENCE</scope>
</reference>
<dbReference type="InterPro" id="IPR000276">
    <property type="entry name" value="GPCR_Rhodpsn"/>
</dbReference>
<gene>
    <name evidence="8" type="primary">GPR148</name>
    <name evidence="9" type="ORF">hCG_2002636</name>
</gene>
<dbReference type="CDD" id="cd00637">
    <property type="entry name" value="7tm_classA_rhodopsin-like"/>
    <property type="match status" value="1"/>
</dbReference>
<dbReference type="GO" id="GO:0016020">
    <property type="term" value="C:membrane"/>
    <property type="evidence" value="ECO:0007669"/>
    <property type="project" value="UniProtKB-SubCell"/>
</dbReference>
<evidence type="ECO:0000256" key="3">
    <source>
        <dbReference type="ARBA" id="ARBA00022989"/>
    </source>
</evidence>
<dbReference type="PeptideAtlas" id="A0A0I9QQ00"/>
<keyword evidence="2 6" id="KW-0812">Transmembrane</keyword>
<evidence type="ECO:0000313" key="9">
    <source>
        <dbReference type="EMBL" id="EAW51274.1"/>
    </source>
</evidence>
<protein>
    <submittedName>
        <fullName evidence="8">G protein-coupled receptor 148</fullName>
    </submittedName>
</protein>
<dbReference type="SUPFAM" id="SSF81321">
    <property type="entry name" value="Family A G protein-coupled receptor-like"/>
    <property type="match status" value="1"/>
</dbReference>
<evidence type="ECO:0000259" key="7">
    <source>
        <dbReference type="PROSITE" id="PS50262"/>
    </source>
</evidence>
<accession>A0A0I9QQ00</accession>
<feature type="transmembrane region" description="Helical" evidence="6">
    <location>
        <begin position="164"/>
        <end position="186"/>
    </location>
</feature>
<feature type="transmembrane region" description="Helical" evidence="6">
    <location>
        <begin position="127"/>
        <end position="152"/>
    </location>
</feature>
<feature type="transmembrane region" description="Helical" evidence="6">
    <location>
        <begin position="215"/>
        <end position="240"/>
    </location>
</feature>
<keyword evidence="3 6" id="KW-1133">Transmembrane helix</keyword>
<dbReference type="Pfam" id="PF00001">
    <property type="entry name" value="7tm_1"/>
    <property type="match status" value="1"/>
</dbReference>
<feature type="transmembrane region" description="Helical" evidence="6">
    <location>
        <begin position="49"/>
        <end position="74"/>
    </location>
</feature>
<sequence length="347" mass="38284">MGDELAPCPVGTTAWPALIQLISKTPCMPQAASNTSLGLGDLRVPSSMLYWLFLPSSLLAAATLAVSPLLLVTILRNQRLRQEPHYLLPANILLSDLAYILLHMLISSSSLGGWELGRMACGILTDAVFAACTSTILSFTAIVLHTYLAVIHPLRYLSFMSHGAAWKAVALIWLVACCFPTFLIWLSKWQDAQLEEQGASYILPPSMGTQPGCGLLVIVTYTSILCVLFLCTALIANCFWRIYAEAKTSGIWGQGYSRARGTLLIHSVLITLYVSTGVVFSLDMVLTRYHHIDSGTHTWLLAANSEVLMMLPRAMLPYLYLLRYRQLLGMVRGHLPSRRHQAIFTIS</sequence>
<reference evidence="9" key="1">
    <citation type="journal article" date="2001" name="Science">
        <title>The sequence of the human genome.</title>
        <authorList>
            <person name="Venter J.C."/>
            <person name="Adams M.D."/>
            <person name="Myers E.W."/>
            <person name="Li P.W."/>
            <person name="Mural R.J."/>
            <person name="Sutton G.G."/>
            <person name="Smith H.O."/>
            <person name="Yandell M."/>
            <person name="Evans C.A."/>
            <person name="Holt R.A."/>
            <person name="Gocayne J.D."/>
            <person name="Amanatides P."/>
            <person name="Ballew R.M."/>
            <person name="Huson D.H."/>
            <person name="Wortman J.R."/>
            <person name="Zhang Q."/>
            <person name="Kodira C.D."/>
            <person name="Zheng X.H."/>
            <person name="Chen L."/>
            <person name="Skupski M."/>
            <person name="Subramanian G."/>
            <person name="Thomas P.D."/>
            <person name="Zhang J."/>
            <person name="Gabor Miklos G.L."/>
            <person name="Nelson C."/>
            <person name="Broder S."/>
            <person name="Clark A.G."/>
            <person name="Nadeau J."/>
            <person name="McKusick V.A."/>
            <person name="Zinder N."/>
            <person name="Levine A.J."/>
            <person name="Roberts R.J."/>
            <person name="Simon M."/>
            <person name="Slayman C."/>
            <person name="Hunkapiller M."/>
            <person name="Bolanos R."/>
            <person name="Delcher A."/>
            <person name="Dew I."/>
            <person name="Fasulo D."/>
            <person name="Flanigan M."/>
            <person name="Florea L."/>
            <person name="Halpern A."/>
            <person name="Hannenhalli S."/>
            <person name="Kravitz S."/>
            <person name="Levy S."/>
            <person name="Mobarry C."/>
            <person name="Reinert K."/>
            <person name="Remington K."/>
            <person name="Abu-Threideh J."/>
            <person name="Beasley E."/>
            <person name="Biddick K."/>
            <person name="Bonazzi V."/>
            <person name="Brandon R."/>
            <person name="Cargill M."/>
            <person name="Chandramouliswaran I."/>
            <person name="Charlab R."/>
            <person name="Chaturvedi K."/>
            <person name="Deng Z."/>
            <person name="Di Francesco V."/>
            <person name="Dunn P."/>
            <person name="Eilbeck K."/>
            <person name="Evangelista C."/>
            <person name="Gabrielian A.E."/>
            <person name="Gan W."/>
            <person name="Ge W."/>
            <person name="Gong F."/>
            <person name="Gu Z."/>
            <person name="Guan P."/>
            <person name="Heiman T.J."/>
            <person name="Higgins M.E."/>
            <person name="Ji R.R."/>
            <person name="Ke Z."/>
            <person name="Ketchum K.A."/>
            <person name="Lai Z."/>
            <person name="Lei Y."/>
            <person name="Li Z."/>
            <person name="Li J."/>
            <person name="Liang Y."/>
            <person name="Lin X."/>
            <person name="Lu F."/>
            <person name="Merkulov G.V."/>
            <person name="Milshina N."/>
            <person name="Moore H.M."/>
            <person name="Naik A.K."/>
            <person name="Narayan V.A."/>
            <person name="Neelam B."/>
            <person name="Nusskern D."/>
            <person name="Rusch D.B."/>
            <person name="Salzberg S."/>
            <person name="Shao W."/>
            <person name="Shue B."/>
            <person name="Sun J."/>
            <person name="Wang Z."/>
            <person name="Wang A."/>
            <person name="Wang X."/>
            <person name="Wang J."/>
            <person name="Wei M."/>
            <person name="Wides R."/>
            <person name="Xiao C."/>
            <person name="Yan C."/>
            <person name="Yao A."/>
            <person name="Ye J."/>
            <person name="Zhan M."/>
            <person name="Zhang W."/>
            <person name="Zhang H."/>
            <person name="Zhao Q."/>
            <person name="Zheng L."/>
            <person name="Zhong F."/>
            <person name="Zhong W."/>
            <person name="Zhu S."/>
            <person name="Zhao S."/>
            <person name="Gilbert D."/>
            <person name="Baumhueter S."/>
            <person name="Spier G."/>
            <person name="Carter C."/>
            <person name="Cravchik A."/>
            <person name="Woodage T."/>
            <person name="Ali F."/>
            <person name="An H."/>
            <person name="Awe A."/>
            <person name="Baldwin D."/>
            <person name="Baden H."/>
            <person name="Barnstead M."/>
            <person name="Barrow I."/>
            <person name="Beeson K."/>
            <person name="Busam D."/>
            <person name="Carver A."/>
            <person name="Center A."/>
            <person name="Cheng M.L."/>
            <person name="Curry L."/>
            <person name="Danaher S."/>
            <person name="Davenport L."/>
            <person name="Desilets R."/>
            <person name="Dietz S."/>
            <person name="Dodson K."/>
            <person name="Doup L."/>
            <person name="Ferriera S."/>
            <person name="Garg N."/>
            <person name="Gluecksmann A."/>
            <person name="Hart B."/>
            <person name="Haynes J."/>
            <person name="Haynes C."/>
            <person name="Heiner C."/>
            <person name="Hladun S."/>
            <person name="Hostin D."/>
            <person name="Houck J."/>
            <person name="Howland T."/>
            <person name="Ibegwam C."/>
            <person name="Johnson J."/>
            <person name="Kalush F."/>
            <person name="Kline L."/>
            <person name="Koduru S."/>
            <person name="Love A."/>
            <person name="Mann F."/>
            <person name="May D."/>
            <person name="McCawley S."/>
            <person name="McIntosh T."/>
            <person name="McMullen I."/>
            <person name="Moy M."/>
            <person name="Moy L."/>
            <person name="Murphy B."/>
            <person name="Nelson K."/>
            <person name="Pfannkoch C."/>
            <person name="Pratts E."/>
            <person name="Puri V."/>
            <person name="Qureshi H."/>
            <person name="Reardon M."/>
            <person name="Rodriguez R."/>
            <person name="Rogers Y.H."/>
            <person name="Romblad D."/>
            <person name="Ruhfel B."/>
            <person name="Scott R."/>
            <person name="Sitter C."/>
            <person name="Smallwood M."/>
            <person name="Stewart E."/>
            <person name="Strong R."/>
            <person name="Suh E."/>
            <person name="Thomas R."/>
            <person name="Tint N.N."/>
            <person name="Tse S."/>
            <person name="Vech C."/>
            <person name="Wang G."/>
            <person name="Wetter J."/>
            <person name="Williams S."/>
            <person name="Williams M."/>
            <person name="Windsor S."/>
            <person name="Winn-Deen E."/>
            <person name="Wolfe K."/>
            <person name="Zaveri J."/>
            <person name="Zaveri K."/>
            <person name="Abril J.F."/>
            <person name="Guigo R."/>
            <person name="Campbell M.J."/>
            <person name="Sjolander K.V."/>
            <person name="Karlak B."/>
            <person name="Kejariwal A."/>
            <person name="Mi H."/>
            <person name="Lazareva B."/>
            <person name="Hatton T."/>
            <person name="Narechania A."/>
            <person name="Diemer K."/>
            <person name="Muruganujan A."/>
            <person name="Guo N."/>
            <person name="Sato S."/>
            <person name="Bafna V."/>
            <person name="Istrail S."/>
            <person name="Lippert R."/>
            <person name="Schwartz R."/>
            <person name="Walenz B."/>
            <person name="Yooseph S."/>
            <person name="Allen D."/>
            <person name="Basu A."/>
            <person name="Baxendale J."/>
            <person name="Blick L."/>
            <person name="Caminha M."/>
            <person name="Carnes-Stine J."/>
            <person name="Caulk P."/>
            <person name="Chiang Y.H."/>
            <person name="Coyne M."/>
            <person name="Dahlke C."/>
            <person name="Mays A."/>
            <person name="Dombroski M."/>
            <person name="Donnelly M."/>
            <person name="Ely D."/>
            <person name="Esparham S."/>
            <person name="Fosler C."/>
            <person name="Gire H."/>
            <person name="Glanowski S."/>
            <person name="Glasser K."/>
            <person name="Glodek A."/>
            <person name="Gorokhov M."/>
            <person name="Graham K."/>
            <person name="Gropman B."/>
            <person name="Harris M."/>
            <person name="Heil J."/>
            <person name="Henderson S."/>
            <person name="Hoover J."/>
            <person name="Jennings D."/>
            <person name="Jordan C."/>
            <person name="Jordan J."/>
            <person name="Kasha J."/>
            <person name="Kagan L."/>
            <person name="Kraft C."/>
            <person name="Levitsky A."/>
            <person name="Lewis M."/>
            <person name="Liu X."/>
            <person name="Lopez J."/>
            <person name="Ma D."/>
            <person name="Majoros W."/>
            <person name="McDaniel J."/>
            <person name="Murphy S."/>
            <person name="Newman M."/>
            <person name="Nguyen T."/>
            <person name="Nguyen N."/>
            <person name="Nodell M."/>
            <person name="Pan S."/>
            <person name="Peck J."/>
            <person name="Peterson M."/>
            <person name="Rowe W."/>
            <person name="Sanders R."/>
            <person name="Scott J."/>
            <person name="Simpson M."/>
            <person name="Smith T."/>
            <person name="Sprague A."/>
            <person name="Stockwell T."/>
            <person name="Turner R."/>
            <person name="Venter E."/>
            <person name="Wang M."/>
            <person name="Wen M."/>
            <person name="Wu D."/>
            <person name="Wu M."/>
            <person name="Xia A."/>
            <person name="Zandieh A."/>
            <person name="Zhu X."/>
        </authorList>
    </citation>
    <scope>NUCLEOTIDE SEQUENCE</scope>
</reference>
<dbReference type="GO" id="GO:0004930">
    <property type="term" value="F:G protein-coupled receptor activity"/>
    <property type="evidence" value="ECO:0007669"/>
    <property type="project" value="InterPro"/>
</dbReference>
<evidence type="ECO:0000256" key="5">
    <source>
        <dbReference type="ARBA" id="ARBA00023224"/>
    </source>
</evidence>
<keyword evidence="4 6" id="KW-0472">Membrane</keyword>
<evidence type="ECO:0000256" key="4">
    <source>
        <dbReference type="ARBA" id="ARBA00023136"/>
    </source>
</evidence>
<organism evidence="8">
    <name type="scientific">Homo sapiens</name>
    <name type="common">Human</name>
    <dbReference type="NCBI Taxonomy" id="9606"/>
    <lineage>
        <taxon>Eukaryota</taxon>
        <taxon>Metazoa</taxon>
        <taxon>Chordata</taxon>
        <taxon>Craniata</taxon>
        <taxon>Vertebrata</taxon>
        <taxon>Euteleostomi</taxon>
        <taxon>Mammalia</taxon>
        <taxon>Eutheria</taxon>
        <taxon>Euarchontoglires</taxon>
        <taxon>Primates</taxon>
        <taxon>Haplorrhini</taxon>
        <taxon>Catarrhini</taxon>
        <taxon>Hominidae</taxon>
        <taxon>Homo</taxon>
    </lineage>
</organism>
<dbReference type="InterPro" id="IPR017452">
    <property type="entry name" value="GPCR_Rhodpsn_7TM"/>
</dbReference>
<feature type="transmembrane region" description="Helical" evidence="6">
    <location>
        <begin position="86"/>
        <end position="107"/>
    </location>
</feature>
<evidence type="ECO:0000313" key="8">
    <source>
        <dbReference type="EMBL" id="DAA64836.1"/>
    </source>
</evidence>
<dbReference type="AlphaFoldDB" id="A0A0I9QQ00"/>
<dbReference type="Gene3D" id="1.20.1070.10">
    <property type="entry name" value="Rhodopsin 7-helix transmembrane proteins"/>
    <property type="match status" value="1"/>
</dbReference>
<keyword evidence="5" id="KW-0807">Transducer</keyword>
<name>A0A0I9QQ00_HUMAN</name>
<proteinExistence type="evidence at transcript level"/>
<feature type="transmembrane region" description="Helical" evidence="6">
    <location>
        <begin position="300"/>
        <end position="322"/>
    </location>
</feature>
<reference evidence="8" key="3">
    <citation type="journal article" date="2005" name="Biochim. Biophys. Acta">
        <title>Nine new human Rhodopsin family G-protein coupled receptors: identification, sequence characterisation and evolutionary relationship.</title>
        <authorList>
            <person name="Gloriam D.E."/>
            <person name="Schioth H.B."/>
            <person name="Fredriksson R."/>
        </authorList>
    </citation>
    <scope>NUCLEOTIDE SEQUENCE</scope>
</reference>
<feature type="transmembrane region" description="Helical" evidence="6">
    <location>
        <begin position="261"/>
        <end position="280"/>
    </location>
</feature>
<evidence type="ECO:0000256" key="6">
    <source>
        <dbReference type="SAM" id="Phobius"/>
    </source>
</evidence>
<evidence type="ECO:0000256" key="2">
    <source>
        <dbReference type="ARBA" id="ARBA00022692"/>
    </source>
</evidence>
<dbReference type="PROSITE" id="PS50262">
    <property type="entry name" value="G_PROTEIN_RECEP_F1_2"/>
    <property type="match status" value="1"/>
</dbReference>
<dbReference type="PANTHER" id="PTHR26451:SF928">
    <property type="entry name" value="G-PROTEIN COUPLED RECEPTOR 148-RELATED"/>
    <property type="match status" value="1"/>
</dbReference>
<feature type="domain" description="G-protein coupled receptors family 1 profile" evidence="7">
    <location>
        <begin position="66"/>
        <end position="320"/>
    </location>
</feature>
<dbReference type="PANTHER" id="PTHR26451">
    <property type="entry name" value="G_PROTEIN_RECEP_F1_2 DOMAIN-CONTAINING PROTEIN"/>
    <property type="match status" value="1"/>
</dbReference>
<comment type="subcellular location">
    <subcellularLocation>
        <location evidence="1">Membrane</location>
    </subcellularLocation>
</comment>
<dbReference type="InterPro" id="IPR052921">
    <property type="entry name" value="GPCR1_Superfamily_Member"/>
</dbReference>
<dbReference type="SMR" id="A0A0I9QQ00"/>
<evidence type="ECO:0000256" key="1">
    <source>
        <dbReference type="ARBA" id="ARBA00004370"/>
    </source>
</evidence>
<keyword evidence="8" id="KW-0675">Receptor</keyword>
<reference evidence="9" key="4">
    <citation type="submission" date="2005-07" db="EMBL/GenBank/DDBJ databases">
        <authorList>
            <person name="Mural R.J."/>
            <person name="Istrail S."/>
            <person name="Sutton G."/>
            <person name="Florea L."/>
            <person name="Halpern A.L."/>
            <person name="Mobarry C.M."/>
            <person name="Lippert R."/>
            <person name="Walenz B."/>
            <person name="Shatkay H."/>
            <person name="Dew I."/>
            <person name="Miller J.R."/>
            <person name="Flanigan M.J."/>
            <person name="Edwards N.J."/>
            <person name="Bolanos R."/>
            <person name="Fasulo D."/>
            <person name="Halldorsson B.V."/>
            <person name="Hannenhalli S."/>
            <person name="Turner R."/>
            <person name="Yooseph S."/>
            <person name="Lu F."/>
            <person name="Nusskern D.R."/>
            <person name="Shue B.C."/>
            <person name="Zheng X.H."/>
            <person name="Zhong F."/>
            <person name="Delcher A.L."/>
            <person name="Huson D.H."/>
            <person name="Kravitz S.A."/>
            <person name="Mouchard L."/>
            <person name="Reinert K."/>
            <person name="Remington K.A."/>
            <person name="Clark A.G."/>
            <person name="Waterman M.S."/>
            <person name="Eichler E.E."/>
            <person name="Adams M.D."/>
            <person name="Hunkapiller M.W."/>
            <person name="Myers E.W."/>
            <person name="Venter J.C."/>
        </authorList>
    </citation>
    <scope>NUCLEOTIDE SEQUENCE</scope>
</reference>
<dbReference type="EMBL" id="CH471250">
    <property type="protein sequence ID" value="EAW51274.1"/>
    <property type="molecule type" value="Genomic_DNA"/>
</dbReference>